<dbReference type="PANTHER" id="PTHR11782">
    <property type="entry name" value="ADENOSINE/GUANOSINE DIPHOSPHATASE"/>
    <property type="match status" value="1"/>
</dbReference>
<name>A0A7R9T0G7_9CHLO</name>
<dbReference type="Gene3D" id="3.30.420.40">
    <property type="match status" value="1"/>
</dbReference>
<keyword evidence="4" id="KW-0067">ATP-binding</keyword>
<dbReference type="GO" id="GO:0009134">
    <property type="term" value="P:nucleoside diphosphate catabolic process"/>
    <property type="evidence" value="ECO:0007669"/>
    <property type="project" value="TreeGrafter"/>
</dbReference>
<reference evidence="8" key="1">
    <citation type="submission" date="2021-01" db="EMBL/GenBank/DDBJ databases">
        <authorList>
            <person name="Corre E."/>
            <person name="Pelletier E."/>
            <person name="Niang G."/>
            <person name="Scheremetjew M."/>
            <person name="Finn R."/>
            <person name="Kale V."/>
            <person name="Holt S."/>
            <person name="Cochrane G."/>
            <person name="Meng A."/>
            <person name="Brown T."/>
            <person name="Cohen L."/>
        </authorList>
    </citation>
    <scope>NUCLEOTIDE SEQUENCE</scope>
    <source>
        <strain evidence="8">Clade-A-BCC118000</strain>
    </source>
</reference>
<feature type="region of interest" description="Disordered" evidence="6">
    <location>
        <begin position="18"/>
        <end position="50"/>
    </location>
</feature>
<keyword evidence="7" id="KW-1133">Transmembrane helix</keyword>
<accession>A0A7R9T0G7</accession>
<keyword evidence="7" id="KW-0812">Transmembrane</keyword>
<sequence length="580" mass="62604">MRKASSATSDLAIDALDASPQKASHARGSSLSSTGSLSSNASAPGASARRGRHCFHRPSMFFALCALVTTTLATLTHEGRSATCARTPTHVVFVDAGSTGCRAHAFAIENARKAKGRGSLFEMRTLGTKEKTRLPLAEMGGRVREELMPAVRAALAKIPDRVERARTPVYVWATAGFRVLTPAKQQALWREVREAVEAETGTRHGYGHFRTVDGAEEGFYAWLAANYLSDVDVTAVGRLNDANTPAPAFARVSEDDNPLLKSVGAIDVGGGSVQYVALPREGKGAFVKSMLELRNAVKVESFLGYGANHMETRWRGALAAAKTTRNACAFPGHVVTVDGVELTGTGEYRQCVVGLRKQIASMQREQKVTLRMPDDFKRVERFLGMSLLFHLTNFITVALPGALPSMPKATLAEIATAGEKLCAIEWTKLVKDVDGKDPNTPADRLNGRCFDAALVQALLGVDFAEDDIAAGEVGLGFSQNDERLNFIERIDDAEVEWTLGAAMSVVHPTAARSNSAWAKTRVPTECARVLHTSFLNALYEWGVIIMPAALVATGYLLYKTLRMTANVATMARSPSYLEVL</sequence>
<protein>
    <submittedName>
        <fullName evidence="8">Uncharacterized protein</fullName>
    </submittedName>
</protein>
<proteinExistence type="inferred from homology"/>
<dbReference type="InterPro" id="IPR000407">
    <property type="entry name" value="GDA1_CD39_NTPase"/>
</dbReference>
<evidence type="ECO:0000256" key="1">
    <source>
        <dbReference type="ARBA" id="ARBA00009283"/>
    </source>
</evidence>
<comment type="similarity">
    <text evidence="1 5">Belongs to the GDA1/CD39 NTPase family.</text>
</comment>
<organism evidence="8">
    <name type="scientific">Ostreococcus sp. 'lucimarinus'</name>
    <dbReference type="NCBI Taxonomy" id="242159"/>
    <lineage>
        <taxon>Eukaryota</taxon>
        <taxon>Viridiplantae</taxon>
        <taxon>Chlorophyta</taxon>
        <taxon>Mamiellophyceae</taxon>
        <taxon>Mamiellales</taxon>
        <taxon>Bathycoccaceae</taxon>
        <taxon>Ostreococcus</taxon>
    </lineage>
</organism>
<keyword evidence="2 5" id="KW-0378">Hydrolase</keyword>
<evidence type="ECO:0000256" key="5">
    <source>
        <dbReference type="RuleBase" id="RU003833"/>
    </source>
</evidence>
<dbReference type="GO" id="GO:0016020">
    <property type="term" value="C:membrane"/>
    <property type="evidence" value="ECO:0007669"/>
    <property type="project" value="TreeGrafter"/>
</dbReference>
<feature type="binding site" evidence="4">
    <location>
        <begin position="270"/>
        <end position="274"/>
    </location>
    <ligand>
        <name>ATP</name>
        <dbReference type="ChEBI" id="CHEBI:30616"/>
    </ligand>
</feature>
<dbReference type="Gene3D" id="3.30.420.150">
    <property type="entry name" value="Exopolyphosphatase. Domain 2"/>
    <property type="match status" value="1"/>
</dbReference>
<evidence type="ECO:0000256" key="3">
    <source>
        <dbReference type="PIRSR" id="PIRSR600407-1"/>
    </source>
</evidence>
<evidence type="ECO:0000256" key="2">
    <source>
        <dbReference type="ARBA" id="ARBA00022801"/>
    </source>
</evidence>
<feature type="transmembrane region" description="Helical" evidence="7">
    <location>
        <begin position="538"/>
        <end position="558"/>
    </location>
</feature>
<dbReference type="CDD" id="cd24003">
    <property type="entry name" value="ASKHA_NBD_GDA1_CD39_NTPase"/>
    <property type="match status" value="1"/>
</dbReference>
<dbReference type="PROSITE" id="PS01238">
    <property type="entry name" value="GDA1_CD39_NTPASE"/>
    <property type="match status" value="1"/>
</dbReference>
<dbReference type="Pfam" id="PF01150">
    <property type="entry name" value="GDA1_CD39"/>
    <property type="match status" value="1"/>
</dbReference>
<dbReference type="AlphaFoldDB" id="A0A7R9T0G7"/>
<evidence type="ECO:0000313" key="8">
    <source>
        <dbReference type="EMBL" id="CAD8220892.1"/>
    </source>
</evidence>
<feature type="compositionally biased region" description="Low complexity" evidence="6">
    <location>
        <begin position="26"/>
        <end position="48"/>
    </location>
</feature>
<evidence type="ECO:0000256" key="7">
    <source>
        <dbReference type="SAM" id="Phobius"/>
    </source>
</evidence>
<evidence type="ECO:0000256" key="6">
    <source>
        <dbReference type="SAM" id="MobiDB-lite"/>
    </source>
</evidence>
<gene>
    <name evidence="8" type="ORF">OLUC0939_LOCUS1612</name>
</gene>
<keyword evidence="4" id="KW-0547">Nucleotide-binding</keyword>
<keyword evidence="7" id="KW-0472">Membrane</keyword>
<dbReference type="GO" id="GO:0017110">
    <property type="term" value="F:nucleoside diphosphate phosphatase activity"/>
    <property type="evidence" value="ECO:0007669"/>
    <property type="project" value="TreeGrafter"/>
</dbReference>
<dbReference type="EMBL" id="HBDX01001885">
    <property type="protein sequence ID" value="CAD8220892.1"/>
    <property type="molecule type" value="Transcribed_RNA"/>
</dbReference>
<dbReference type="PANTHER" id="PTHR11782:SF83">
    <property type="entry name" value="GUANOSINE-DIPHOSPHATASE"/>
    <property type="match status" value="1"/>
</dbReference>
<evidence type="ECO:0000256" key="4">
    <source>
        <dbReference type="PIRSR" id="PIRSR600407-2"/>
    </source>
</evidence>
<dbReference type="GO" id="GO:0005524">
    <property type="term" value="F:ATP binding"/>
    <property type="evidence" value="ECO:0007669"/>
    <property type="project" value="UniProtKB-KW"/>
</dbReference>
<feature type="active site" description="Proton acceptor" evidence="3">
    <location>
        <position position="217"/>
    </location>
</feature>